<protein>
    <submittedName>
        <fullName evidence="3">Uncharacterized protein</fullName>
    </submittedName>
</protein>
<feature type="region of interest" description="Disordered" evidence="1">
    <location>
        <begin position="483"/>
        <end position="552"/>
    </location>
</feature>
<dbReference type="HOGENOM" id="CLU_016576_0_0_1"/>
<evidence type="ECO:0000313" key="3">
    <source>
        <dbReference type="EMBL" id="EED23652.1"/>
    </source>
</evidence>
<evidence type="ECO:0000256" key="2">
    <source>
        <dbReference type="SAM" id="Phobius"/>
    </source>
</evidence>
<dbReference type="EMBL" id="EQ962652">
    <property type="protein sequence ID" value="EED23652.1"/>
    <property type="molecule type" value="Genomic_DNA"/>
</dbReference>
<feature type="compositionally biased region" description="Basic and acidic residues" evidence="1">
    <location>
        <begin position="573"/>
        <end position="583"/>
    </location>
</feature>
<keyword evidence="2" id="KW-0812">Transmembrane</keyword>
<feature type="region of interest" description="Disordered" evidence="1">
    <location>
        <begin position="30"/>
        <end position="56"/>
    </location>
</feature>
<dbReference type="OrthoDB" id="5417135at2759"/>
<feature type="region of interest" description="Disordered" evidence="1">
    <location>
        <begin position="251"/>
        <end position="433"/>
    </location>
</feature>
<dbReference type="PANTHER" id="PTHR42088:SF1">
    <property type="entry name" value="YALI0F10131P"/>
    <property type="match status" value="1"/>
</dbReference>
<dbReference type="InParanoid" id="B8LTR0"/>
<dbReference type="OMA" id="HDPYRPV"/>
<dbReference type="PhylomeDB" id="B8LTR0"/>
<proteinExistence type="predicted"/>
<dbReference type="GeneID" id="8102465"/>
<dbReference type="PANTHER" id="PTHR42088">
    <property type="entry name" value="YALI0F10131P"/>
    <property type="match status" value="1"/>
</dbReference>
<feature type="compositionally biased region" description="Basic and acidic residues" evidence="1">
    <location>
        <begin position="405"/>
        <end position="414"/>
    </location>
</feature>
<feature type="transmembrane region" description="Helical" evidence="2">
    <location>
        <begin position="66"/>
        <end position="86"/>
    </location>
</feature>
<name>B8LTR0_TALSN</name>
<dbReference type="AlphaFoldDB" id="B8LTR0"/>
<feature type="compositionally biased region" description="Polar residues" evidence="1">
    <location>
        <begin position="300"/>
        <end position="315"/>
    </location>
</feature>
<dbReference type="RefSeq" id="XP_002341039.1">
    <property type="nucleotide sequence ID" value="XM_002340998.1"/>
</dbReference>
<feature type="compositionally biased region" description="Basic and acidic residues" evidence="1">
    <location>
        <begin position="381"/>
        <end position="392"/>
    </location>
</feature>
<accession>B8LTR0</accession>
<feature type="region of interest" description="Disordered" evidence="1">
    <location>
        <begin position="176"/>
        <end position="211"/>
    </location>
</feature>
<feature type="region of interest" description="Disordered" evidence="1">
    <location>
        <begin position="567"/>
        <end position="593"/>
    </location>
</feature>
<dbReference type="VEuPathDB" id="FungiDB:TSTA_070620"/>
<organism evidence="3 4">
    <name type="scientific">Talaromyces stipitatus (strain ATCC 10500 / CBS 375.48 / QM 6759 / NRRL 1006)</name>
    <name type="common">Penicillium stipitatum</name>
    <dbReference type="NCBI Taxonomy" id="441959"/>
    <lineage>
        <taxon>Eukaryota</taxon>
        <taxon>Fungi</taxon>
        <taxon>Dikarya</taxon>
        <taxon>Ascomycota</taxon>
        <taxon>Pezizomycotina</taxon>
        <taxon>Eurotiomycetes</taxon>
        <taxon>Eurotiomycetidae</taxon>
        <taxon>Eurotiales</taxon>
        <taxon>Trichocomaceae</taxon>
        <taxon>Talaromyces</taxon>
        <taxon>Talaromyces sect. Talaromyces</taxon>
    </lineage>
</organism>
<feature type="compositionally biased region" description="Low complexity" evidence="1">
    <location>
        <begin position="47"/>
        <end position="56"/>
    </location>
</feature>
<gene>
    <name evidence="3" type="ORF">TSTA_070620</name>
</gene>
<evidence type="ECO:0000256" key="1">
    <source>
        <dbReference type="SAM" id="MobiDB-lite"/>
    </source>
</evidence>
<keyword evidence="2" id="KW-0472">Membrane</keyword>
<dbReference type="Proteomes" id="UP000001745">
    <property type="component" value="Unassembled WGS sequence"/>
</dbReference>
<reference evidence="4" key="1">
    <citation type="journal article" date="2015" name="Genome Announc.">
        <title>Genome sequence of the AIDS-associated pathogen Penicillium marneffei (ATCC18224) and its near taxonomic relative Talaromyces stipitatus (ATCC10500).</title>
        <authorList>
            <person name="Nierman W.C."/>
            <person name="Fedorova-Abrams N.D."/>
            <person name="Andrianopoulos A."/>
        </authorList>
    </citation>
    <scope>NUCLEOTIDE SEQUENCE [LARGE SCALE GENOMIC DNA]</scope>
    <source>
        <strain evidence="4">ATCC 10500 / CBS 375.48 / QM 6759 / NRRL 1006</strain>
    </source>
</reference>
<evidence type="ECO:0000313" key="4">
    <source>
        <dbReference type="Proteomes" id="UP000001745"/>
    </source>
</evidence>
<dbReference type="STRING" id="441959.B8LTR0"/>
<keyword evidence="4" id="KW-1185">Reference proteome</keyword>
<sequence length="693" mass="75685">MPHRHGIHHVHRRNAENLIKLESLPLKPAPTISEPPSVVRRASSETSTCSGASCEKSSSSGLVNTLPVVLGVVIPVVAAIIVLLILHRRHVRKLRQEDANDKHKSLDFGMEVVRAGGGNPKQPEMGEKPHKHGMSLDIIGSPYLLPPGLHNSKESLRSLTKVISVEDDKYRVAAQSDTASLRSHRTMGNDDASSFGGSTRHGPIPDDMNQGLLQNASRMSRSPPVDASSPLSVSQTIHEEPFDHSNAMRNQSQNHQAVDSHMPPEDLPKNHSSPAPSGPGDEMFFGSFPQPNPNPLAMHPSNNPNEVSHPHSSLSGFDFGTDNTRPADDHHEVSAAQEKPAESHNTGLPRLSLPMSETSDYGDEPKVTLPPSLNVPQAPEAEDHSHESEDAPHPPNNRVTQSFTKFDEGFDPHRLTVGIRPLPPEDPSDNAEQRANRIRSFYKEYFDDSKGGNNEEYYEDFGPEFYDDPGVFDPYSSEYFTGPSKPFAQPVGRRAMTPPPRFQGPPRNVMHPAIGSRAAGPRAFSSASGRLPVPRATPKRAPPPEPLHVLPSPHLIKDDMSILPIDYAPPSTFKDRTEGRPESPRGGLRPYTSMSRAHTPLVSSFDDLAAIPSPHALRKSGIYTTLDFAPPARFKNDIGSDAGSIRSNRTGISAIHDHNIRAGAYRVSRLPTDVVGTKDDLFASLRPNMDLGR</sequence>
<dbReference type="eggNOG" id="ENOG502REX9">
    <property type="taxonomic scope" value="Eukaryota"/>
</dbReference>
<keyword evidence="2" id="KW-1133">Transmembrane helix</keyword>